<proteinExistence type="predicted"/>
<accession>A0A5B7HA98</accession>
<reference evidence="1 2" key="1">
    <citation type="submission" date="2019-05" db="EMBL/GenBank/DDBJ databases">
        <title>Another draft genome of Portunus trituberculatus and its Hox gene families provides insights of decapod evolution.</title>
        <authorList>
            <person name="Jeong J.-H."/>
            <person name="Song I."/>
            <person name="Kim S."/>
            <person name="Choi T."/>
            <person name="Kim D."/>
            <person name="Ryu S."/>
            <person name="Kim W."/>
        </authorList>
    </citation>
    <scope>NUCLEOTIDE SEQUENCE [LARGE SCALE GENOMIC DNA]</scope>
    <source>
        <tissue evidence="1">Muscle</tissue>
    </source>
</reference>
<protein>
    <submittedName>
        <fullName evidence="1">Uncharacterized protein</fullName>
    </submittedName>
</protein>
<dbReference type="PANTHER" id="PTHR33395">
    <property type="entry name" value="TRANSCRIPTASE, PUTATIVE-RELATED-RELATED"/>
    <property type="match status" value="1"/>
</dbReference>
<sequence>MGHRNAIPPLTRPDGTTAISSEDKASLLAEFFAGKMTVADMGRRPPHLPQETDCAVTDVHVTPGKVEQLLRELKESKTTGPEDVSPRLLKRCSSKLSGPFTSVFESCLRENRWPSIWKEARVVQCTKRTRSLSPTTTDPSRCSPWWASCWSRWWQVSYVST</sequence>
<gene>
    <name evidence="1" type="ORF">E2C01_062181</name>
</gene>
<evidence type="ECO:0000313" key="1">
    <source>
        <dbReference type="EMBL" id="MPC67992.1"/>
    </source>
</evidence>
<comment type="caution">
    <text evidence="1">The sequence shown here is derived from an EMBL/GenBank/DDBJ whole genome shotgun (WGS) entry which is preliminary data.</text>
</comment>
<dbReference type="OrthoDB" id="10027367at2759"/>
<dbReference type="EMBL" id="VSRR010027069">
    <property type="protein sequence ID" value="MPC67992.1"/>
    <property type="molecule type" value="Genomic_DNA"/>
</dbReference>
<dbReference type="Proteomes" id="UP000324222">
    <property type="component" value="Unassembled WGS sequence"/>
</dbReference>
<organism evidence="1 2">
    <name type="scientific">Portunus trituberculatus</name>
    <name type="common">Swimming crab</name>
    <name type="synonym">Neptunus trituberculatus</name>
    <dbReference type="NCBI Taxonomy" id="210409"/>
    <lineage>
        <taxon>Eukaryota</taxon>
        <taxon>Metazoa</taxon>
        <taxon>Ecdysozoa</taxon>
        <taxon>Arthropoda</taxon>
        <taxon>Crustacea</taxon>
        <taxon>Multicrustacea</taxon>
        <taxon>Malacostraca</taxon>
        <taxon>Eumalacostraca</taxon>
        <taxon>Eucarida</taxon>
        <taxon>Decapoda</taxon>
        <taxon>Pleocyemata</taxon>
        <taxon>Brachyura</taxon>
        <taxon>Eubrachyura</taxon>
        <taxon>Portunoidea</taxon>
        <taxon>Portunidae</taxon>
        <taxon>Portuninae</taxon>
        <taxon>Portunus</taxon>
    </lineage>
</organism>
<dbReference type="AlphaFoldDB" id="A0A5B7HA98"/>
<evidence type="ECO:0000313" key="2">
    <source>
        <dbReference type="Proteomes" id="UP000324222"/>
    </source>
</evidence>
<name>A0A5B7HA98_PORTR</name>
<keyword evidence="2" id="KW-1185">Reference proteome</keyword>
<dbReference type="PANTHER" id="PTHR33395:SF22">
    <property type="entry name" value="REVERSE TRANSCRIPTASE DOMAIN-CONTAINING PROTEIN"/>
    <property type="match status" value="1"/>
</dbReference>